<evidence type="ECO:0000313" key="4">
    <source>
        <dbReference type="Proteomes" id="UP000215433"/>
    </source>
</evidence>
<evidence type="ECO:0000313" key="3">
    <source>
        <dbReference type="EMBL" id="OXM99927.1"/>
    </source>
</evidence>
<keyword evidence="2" id="KW-1133">Transmembrane helix</keyword>
<feature type="compositionally biased region" description="Gly residues" evidence="1">
    <location>
        <begin position="650"/>
        <end position="660"/>
    </location>
</feature>
<feature type="compositionally biased region" description="Low complexity" evidence="1">
    <location>
        <begin position="680"/>
        <end position="698"/>
    </location>
</feature>
<feature type="region of interest" description="Disordered" evidence="1">
    <location>
        <begin position="300"/>
        <end position="328"/>
    </location>
</feature>
<feature type="compositionally biased region" description="Polar residues" evidence="1">
    <location>
        <begin position="107"/>
        <end position="121"/>
    </location>
</feature>
<comment type="caution">
    <text evidence="3">The sequence shown here is derived from an EMBL/GenBank/DDBJ whole genome shotgun (WGS) entry which is preliminary data.</text>
</comment>
<dbReference type="AlphaFoldDB" id="A0A229VWC0"/>
<evidence type="ECO:0000256" key="1">
    <source>
        <dbReference type="SAM" id="MobiDB-lite"/>
    </source>
</evidence>
<feature type="compositionally biased region" description="Low complexity" evidence="1">
    <location>
        <begin position="555"/>
        <end position="607"/>
    </location>
</feature>
<feature type="compositionally biased region" description="Low complexity" evidence="1">
    <location>
        <begin position="615"/>
        <end position="649"/>
    </location>
</feature>
<keyword evidence="4" id="KW-1185">Reference proteome</keyword>
<feature type="region of interest" description="Disordered" evidence="1">
    <location>
        <begin position="1"/>
        <end position="177"/>
    </location>
</feature>
<feature type="compositionally biased region" description="Low complexity" evidence="1">
    <location>
        <begin position="20"/>
        <end position="31"/>
    </location>
</feature>
<feature type="transmembrane region" description="Helical" evidence="2">
    <location>
        <begin position="335"/>
        <end position="355"/>
    </location>
</feature>
<keyword evidence="2" id="KW-0812">Transmembrane</keyword>
<protein>
    <submittedName>
        <fullName evidence="3">Sugar-binding domain-containing protein</fullName>
    </submittedName>
</protein>
<feature type="region of interest" description="Disordered" evidence="1">
    <location>
        <begin position="534"/>
        <end position="698"/>
    </location>
</feature>
<feature type="compositionally biased region" description="Basic and acidic residues" evidence="1">
    <location>
        <begin position="124"/>
        <end position="136"/>
    </location>
</feature>
<organism evidence="3 4">
    <name type="scientific">Bifidobacterium vansinderenii</name>
    <dbReference type="NCBI Taxonomy" id="1984871"/>
    <lineage>
        <taxon>Bacteria</taxon>
        <taxon>Bacillati</taxon>
        <taxon>Actinomycetota</taxon>
        <taxon>Actinomycetes</taxon>
        <taxon>Bifidobacteriales</taxon>
        <taxon>Bifidobacteriaceae</taxon>
        <taxon>Bifidobacterium</taxon>
    </lineage>
</organism>
<dbReference type="Proteomes" id="UP000215433">
    <property type="component" value="Unassembled WGS sequence"/>
</dbReference>
<sequence length="698" mass="70200">MWGSEDMTGSGNSEDRDNIGSASGNGNASNNGKRDNDMTDGSVGSSEHDASNARKGATSSTGSYDLLDDSWDIPDLTFPEPSGSSAAADSGHEGTDHNAIPDLGSLASGTSNESMPTTAVAKSTEPKAATEPKADAESADESVMTASADETTPTAAPTMTPESEHSAESAPAAETAAPAEPVFASNDANGTGDIPDTLKSDLSADTEVIGNLPQELDHLSATLDDFSTPIAAAGDVEEGATTPVAPAFAPTGNVRETAEPTTVVAPGEHVAAEAGTEQPAAAGSGASSETVVMPKISPATEATANNNGGKRGGKPRTSHPGKGGVKQRKRRLRMIIAAVAAIVLVIAGTLVWKYVSDNQAHSTAMMDCSASASAYDKAKKQLDIAIKNAQDEAATAAGDVSDATTVSTLKQTISDSNISGQVRDCRNSMPTSELQAATDANSKLAAAASKAAKNVNAAAKKVSTSKDAQKTNALKQQITALLPGAQTAYEDSDGVVDDVTRATLKSAIDEAQKVEKKSGATVAELEKAKSALETAKTNVEDSMPSEESTAGSGSGSSSSGSSSTRRRSSSGSSSNGLSSNGSNSSNGNGSGSSSNNRYSGNGYYNRRQYSNQSDGGSNSQTQGNTNSTQGNTTTQQGQQGDQNSTQSGQSGQGGNGGSGNSGNQSNSGNGGSTQTGGNQGSSNTTQGNTGTSTQSNQQ</sequence>
<reference evidence="3 4" key="1">
    <citation type="submission" date="2017-05" db="EMBL/GenBank/DDBJ databases">
        <title>Bifidobacterium vansinderenii sp. nov.</title>
        <authorList>
            <person name="Lugli G.A."/>
            <person name="Duranti S."/>
            <person name="Mangifesta M."/>
        </authorList>
    </citation>
    <scope>NUCLEOTIDE SEQUENCE [LARGE SCALE GENOMIC DNA]</scope>
    <source>
        <strain evidence="3 4">Tam10B</strain>
    </source>
</reference>
<accession>A0A229VWC0</accession>
<feature type="compositionally biased region" description="Low complexity" evidence="1">
    <location>
        <begin position="145"/>
        <end position="161"/>
    </location>
</feature>
<evidence type="ECO:0000256" key="2">
    <source>
        <dbReference type="SAM" id="Phobius"/>
    </source>
</evidence>
<feature type="compositionally biased region" description="Gly residues" evidence="1">
    <location>
        <begin position="668"/>
        <end position="679"/>
    </location>
</feature>
<keyword evidence="2" id="KW-0472">Membrane</keyword>
<feature type="compositionally biased region" description="Basic residues" evidence="1">
    <location>
        <begin position="311"/>
        <end position="328"/>
    </location>
</feature>
<feature type="compositionally biased region" description="Low complexity" evidence="1">
    <location>
        <begin position="168"/>
        <end position="177"/>
    </location>
</feature>
<proteinExistence type="predicted"/>
<name>A0A229VWC0_9BIFI</name>
<gene>
    <name evidence="3" type="ORF">Tam10B_1777</name>
</gene>
<dbReference type="EMBL" id="NEWD01000026">
    <property type="protein sequence ID" value="OXM99927.1"/>
    <property type="molecule type" value="Genomic_DNA"/>
</dbReference>